<dbReference type="EMBL" id="KN837114">
    <property type="protein sequence ID" value="KIJ44960.1"/>
    <property type="molecule type" value="Genomic_DNA"/>
</dbReference>
<feature type="region of interest" description="Disordered" evidence="2">
    <location>
        <begin position="74"/>
        <end position="162"/>
    </location>
</feature>
<gene>
    <name evidence="3" type="ORF">M422DRAFT_251584</name>
</gene>
<sequence>MSDESKGAEAYSHLPTIIRDKVTAHSGPGLGPKLSSLCADLLKLNHHDFANRIKEQAKEKNDLQNQLTSIQLSINHSSRPITSAYTPPTYPRIPPAYPRSSPNPHAYTTIPPRNLNDRRPPYAAATAPAPSVHIRLATSPPPPIPTTFANTPDGIRLHDEAI</sequence>
<evidence type="ECO:0000313" key="3">
    <source>
        <dbReference type="EMBL" id="KIJ44960.1"/>
    </source>
</evidence>
<keyword evidence="4" id="KW-1185">Reference proteome</keyword>
<feature type="compositionally biased region" description="Low complexity" evidence="2">
    <location>
        <begin position="121"/>
        <end position="130"/>
    </location>
</feature>
<dbReference type="Proteomes" id="UP000054279">
    <property type="component" value="Unassembled WGS sequence"/>
</dbReference>
<feature type="coiled-coil region" evidence="1">
    <location>
        <begin position="46"/>
        <end position="73"/>
    </location>
</feature>
<reference evidence="3 4" key="1">
    <citation type="submission" date="2014-06" db="EMBL/GenBank/DDBJ databases">
        <title>Evolutionary Origins and Diversification of the Mycorrhizal Mutualists.</title>
        <authorList>
            <consortium name="DOE Joint Genome Institute"/>
            <consortium name="Mycorrhizal Genomics Consortium"/>
            <person name="Kohler A."/>
            <person name="Kuo A."/>
            <person name="Nagy L.G."/>
            <person name="Floudas D."/>
            <person name="Copeland A."/>
            <person name="Barry K.W."/>
            <person name="Cichocki N."/>
            <person name="Veneault-Fourrey C."/>
            <person name="LaButti K."/>
            <person name="Lindquist E.A."/>
            <person name="Lipzen A."/>
            <person name="Lundell T."/>
            <person name="Morin E."/>
            <person name="Murat C."/>
            <person name="Riley R."/>
            <person name="Ohm R."/>
            <person name="Sun H."/>
            <person name="Tunlid A."/>
            <person name="Henrissat B."/>
            <person name="Grigoriev I.V."/>
            <person name="Hibbett D.S."/>
            <person name="Martin F."/>
        </authorList>
    </citation>
    <scope>NUCLEOTIDE SEQUENCE [LARGE SCALE GENOMIC DNA]</scope>
    <source>
        <strain evidence="3 4">SS14</strain>
    </source>
</reference>
<evidence type="ECO:0000256" key="1">
    <source>
        <dbReference type="SAM" id="Coils"/>
    </source>
</evidence>
<protein>
    <submittedName>
        <fullName evidence="3">Uncharacterized protein</fullName>
    </submittedName>
</protein>
<evidence type="ECO:0000256" key="2">
    <source>
        <dbReference type="SAM" id="MobiDB-lite"/>
    </source>
</evidence>
<dbReference type="HOGENOM" id="CLU_115971_0_0_1"/>
<proteinExistence type="predicted"/>
<accession>A0A0C9W0L4</accession>
<feature type="compositionally biased region" description="Pro residues" evidence="2">
    <location>
        <begin position="88"/>
        <end position="97"/>
    </location>
</feature>
<feature type="compositionally biased region" description="Polar residues" evidence="2">
    <location>
        <begin position="74"/>
        <end position="83"/>
    </location>
</feature>
<keyword evidence="1" id="KW-0175">Coiled coil</keyword>
<name>A0A0C9W0L4_SPHS4</name>
<organism evidence="3 4">
    <name type="scientific">Sphaerobolus stellatus (strain SS14)</name>
    <dbReference type="NCBI Taxonomy" id="990650"/>
    <lineage>
        <taxon>Eukaryota</taxon>
        <taxon>Fungi</taxon>
        <taxon>Dikarya</taxon>
        <taxon>Basidiomycota</taxon>
        <taxon>Agaricomycotina</taxon>
        <taxon>Agaricomycetes</taxon>
        <taxon>Phallomycetidae</taxon>
        <taxon>Geastrales</taxon>
        <taxon>Sphaerobolaceae</taxon>
        <taxon>Sphaerobolus</taxon>
    </lineage>
</organism>
<evidence type="ECO:0000313" key="4">
    <source>
        <dbReference type="Proteomes" id="UP000054279"/>
    </source>
</evidence>
<dbReference type="AlphaFoldDB" id="A0A0C9W0L4"/>